<evidence type="ECO:0000313" key="11">
    <source>
        <dbReference type="Proteomes" id="UP001637996"/>
    </source>
</evidence>
<feature type="transmembrane region" description="Helical" evidence="8">
    <location>
        <begin position="59"/>
        <end position="81"/>
    </location>
</feature>
<dbReference type="CDD" id="cd06261">
    <property type="entry name" value="TM_PBP2"/>
    <property type="match status" value="2"/>
</dbReference>
<feature type="transmembrane region" description="Helical" evidence="8">
    <location>
        <begin position="467"/>
        <end position="488"/>
    </location>
</feature>
<feature type="transmembrane region" description="Helical" evidence="8">
    <location>
        <begin position="418"/>
        <end position="438"/>
    </location>
</feature>
<accession>A0ABW9M973</accession>
<feature type="transmembrane region" description="Helical" evidence="8">
    <location>
        <begin position="239"/>
        <end position="259"/>
    </location>
</feature>
<evidence type="ECO:0000256" key="6">
    <source>
        <dbReference type="ARBA" id="ARBA00022989"/>
    </source>
</evidence>
<dbReference type="PANTHER" id="PTHR43357">
    <property type="entry name" value="INNER MEMBRANE ABC TRANSPORTER PERMEASE PROTEIN YDCV"/>
    <property type="match status" value="1"/>
</dbReference>
<dbReference type="Gene3D" id="1.10.3720.10">
    <property type="entry name" value="MetI-like"/>
    <property type="match status" value="2"/>
</dbReference>
<dbReference type="Proteomes" id="UP001637996">
    <property type="component" value="Unassembled WGS sequence"/>
</dbReference>
<dbReference type="PROSITE" id="PS50928">
    <property type="entry name" value="ABC_TM1"/>
    <property type="match status" value="2"/>
</dbReference>
<feature type="transmembrane region" description="Helical" evidence="8">
    <location>
        <begin position="386"/>
        <end position="406"/>
    </location>
</feature>
<dbReference type="EMBL" id="JBGMEI010000009">
    <property type="protein sequence ID" value="MFO3665861.1"/>
    <property type="molecule type" value="Genomic_DNA"/>
</dbReference>
<feature type="transmembrane region" description="Helical" evidence="8">
    <location>
        <begin position="286"/>
        <end position="309"/>
    </location>
</feature>
<evidence type="ECO:0000256" key="7">
    <source>
        <dbReference type="ARBA" id="ARBA00023136"/>
    </source>
</evidence>
<keyword evidence="2 8" id="KW-0813">Transport</keyword>
<keyword evidence="5 8" id="KW-0812">Transmembrane</keyword>
<evidence type="ECO:0000256" key="3">
    <source>
        <dbReference type="ARBA" id="ARBA00022475"/>
    </source>
</evidence>
<dbReference type="InterPro" id="IPR035906">
    <property type="entry name" value="MetI-like_sf"/>
</dbReference>
<evidence type="ECO:0000259" key="9">
    <source>
        <dbReference type="PROSITE" id="PS50928"/>
    </source>
</evidence>
<keyword evidence="4" id="KW-0997">Cell inner membrane</keyword>
<dbReference type="RefSeq" id="WP_410031541.1">
    <property type="nucleotide sequence ID" value="NZ_JBGMEI010000009.1"/>
</dbReference>
<keyword evidence="7 8" id="KW-0472">Membrane</keyword>
<feature type="transmembrane region" description="Helical" evidence="8">
    <location>
        <begin position="520"/>
        <end position="542"/>
    </location>
</feature>
<gene>
    <name evidence="10" type="ORF">ACCQ41_06350</name>
</gene>
<evidence type="ECO:0000256" key="8">
    <source>
        <dbReference type="RuleBase" id="RU363032"/>
    </source>
</evidence>
<comment type="caution">
    <text evidence="10">The sequence shown here is derived from an EMBL/GenBank/DDBJ whole genome shotgun (WGS) entry which is preliminary data.</text>
</comment>
<dbReference type="InterPro" id="IPR000515">
    <property type="entry name" value="MetI-like"/>
</dbReference>
<reference evidence="10 11" key="1">
    <citation type="journal article" date="2025" name="Anaerobe">
        <title>Description of Anaerococcus kampingiae sp. nov., Anaerococcus groningensis sp. nov., Anaerococcus martiniensis sp. nov., and Anaerococcus cruorum sp. nov., isolated from human clinical specimens.</title>
        <authorList>
            <person name="Boiten K.E."/>
            <person name="Meijer J."/>
            <person name="van Wezel E.M."/>
            <person name="Veloo A.C.M."/>
        </authorList>
    </citation>
    <scope>NUCLEOTIDE SEQUENCE [LARGE SCALE GENOMIC DNA]</scope>
    <source>
        <strain evidence="10 11">ENR0831</strain>
    </source>
</reference>
<evidence type="ECO:0000256" key="4">
    <source>
        <dbReference type="ARBA" id="ARBA00022519"/>
    </source>
</evidence>
<keyword evidence="3" id="KW-1003">Cell membrane</keyword>
<feature type="domain" description="ABC transmembrane type-1" evidence="9">
    <location>
        <begin position="348"/>
        <end position="539"/>
    </location>
</feature>
<protein>
    <submittedName>
        <fullName evidence="10">ABC transporter permease</fullName>
    </submittedName>
</protein>
<evidence type="ECO:0000256" key="1">
    <source>
        <dbReference type="ARBA" id="ARBA00004429"/>
    </source>
</evidence>
<name>A0ABW9M973_9FIRM</name>
<feature type="transmembrane region" description="Helical" evidence="8">
    <location>
        <begin position="93"/>
        <end position="113"/>
    </location>
</feature>
<dbReference type="Pfam" id="PF00528">
    <property type="entry name" value="BPD_transp_1"/>
    <property type="match status" value="2"/>
</dbReference>
<proteinExistence type="inferred from homology"/>
<comment type="similarity">
    <text evidence="8">Belongs to the binding-protein-dependent transport system permease family.</text>
</comment>
<evidence type="ECO:0000256" key="2">
    <source>
        <dbReference type="ARBA" id="ARBA00022448"/>
    </source>
</evidence>
<feature type="domain" description="ABC transmembrane type-1" evidence="9">
    <location>
        <begin position="55"/>
        <end position="260"/>
    </location>
</feature>
<comment type="subcellular location">
    <subcellularLocation>
        <location evidence="1">Cell inner membrane</location>
        <topology evidence="1">Multi-pass membrane protein</topology>
    </subcellularLocation>
    <subcellularLocation>
        <location evidence="8">Cell membrane</location>
        <topology evidence="8">Multi-pass membrane protein</topology>
    </subcellularLocation>
</comment>
<feature type="transmembrane region" description="Helical" evidence="8">
    <location>
        <begin position="133"/>
        <end position="152"/>
    </location>
</feature>
<evidence type="ECO:0000313" key="10">
    <source>
        <dbReference type="EMBL" id="MFO3665861.1"/>
    </source>
</evidence>
<dbReference type="SUPFAM" id="SSF161098">
    <property type="entry name" value="MetI-like"/>
    <property type="match status" value="2"/>
</dbReference>
<feature type="transmembrane region" description="Helical" evidence="8">
    <location>
        <begin position="185"/>
        <end position="203"/>
    </location>
</feature>
<feature type="transmembrane region" description="Helical" evidence="8">
    <location>
        <begin position="347"/>
        <end position="374"/>
    </location>
</feature>
<keyword evidence="11" id="KW-1185">Reference proteome</keyword>
<evidence type="ECO:0000256" key="5">
    <source>
        <dbReference type="ARBA" id="ARBA00022692"/>
    </source>
</evidence>
<keyword evidence="6 8" id="KW-1133">Transmembrane helix</keyword>
<dbReference type="PANTHER" id="PTHR43357:SF4">
    <property type="entry name" value="INNER MEMBRANE ABC TRANSPORTER PERMEASE PROTEIN YDCV"/>
    <property type="match status" value="1"/>
</dbReference>
<sequence length="549" mass="61189">MKKTKTSNYLILLLLLFFIVTPIATVFLRAIIIDGRLNFSQAVQLIFTKENLLTIKNSLLLGILVVIFASLIATPLGFIFTKSRLAKYKWLEIIFMIPFMTPPYILSMGWILFCQKRGLFQQIFPATGNFSEKFFSLFGLVMVMSLHIFPFMTNIIKNSIGNISANMDESAKISGAGLGYRLRKIIFPLLTGNYAIGMLLVFIKTLSEYGTPATIGRRIGFIVFTTDIHRYATVAPISFGKAASLSSILVIICMIMRMVQNRVTEKNTYNLVGQKSARTKDMNHPVIFDVLAVIYLVILIIFSIGIPYFSIIATSLINLRGYGLKAGNFTGKHYVDLFQNRSAAKRALITSFGLGAATAIICAIIGTFIVVSLYRQGKWKKYLENIAILPEMIPNIVFVIGLMIFWNKIYNVMPLYNTLGFMVLVYSVMFLPFTIQYVSSSFLQMGDNLIQAAKISGASRAYTFRKVILPLIAPSISSAAMMTFIISFRELVASSIISPPNVMTVSTFITSEFEQGSVSVGMAMAVVCVLITTSLLIIINVLNNRRNIK</sequence>
<organism evidence="10 11">
    <name type="scientific">Anaerococcus martiniensis</name>
    <dbReference type="NCBI Taxonomy" id="3115615"/>
    <lineage>
        <taxon>Bacteria</taxon>
        <taxon>Bacillati</taxon>
        <taxon>Bacillota</taxon>
        <taxon>Tissierellia</taxon>
        <taxon>Tissierellales</taxon>
        <taxon>Peptoniphilaceae</taxon>
        <taxon>Anaerococcus</taxon>
    </lineage>
</organism>